<feature type="non-terminal residue" evidence="1">
    <location>
        <position position="1"/>
    </location>
</feature>
<proteinExistence type="predicted"/>
<dbReference type="Proteomes" id="UP000265520">
    <property type="component" value="Unassembled WGS sequence"/>
</dbReference>
<accession>A0A392Q6U7</accession>
<sequence length="95" mass="10105">SVQASVAGLLPVARVDGCPTLPPFPAAIYRPVHVRRLMVGFIDVVTASSLSDFHFDFAAPLICGSVGFDLWFVNLALFPGSISSLLRFAGHIAYG</sequence>
<reference evidence="1 2" key="1">
    <citation type="journal article" date="2018" name="Front. Plant Sci.">
        <title>Red Clover (Trifolium pratense) and Zigzag Clover (T. medium) - A Picture of Genomic Similarities and Differences.</title>
        <authorList>
            <person name="Dluhosova J."/>
            <person name="Istvanek J."/>
            <person name="Nedelnik J."/>
            <person name="Repkova J."/>
        </authorList>
    </citation>
    <scope>NUCLEOTIDE SEQUENCE [LARGE SCALE GENOMIC DNA]</scope>
    <source>
        <strain evidence="2">cv. 10/8</strain>
        <tissue evidence="1">Leaf</tissue>
    </source>
</reference>
<protein>
    <submittedName>
        <fullName evidence="1">Uncharacterized protein</fullName>
    </submittedName>
</protein>
<dbReference type="EMBL" id="LXQA010116916">
    <property type="protein sequence ID" value="MCI19858.1"/>
    <property type="molecule type" value="Genomic_DNA"/>
</dbReference>
<feature type="non-terminal residue" evidence="1">
    <location>
        <position position="95"/>
    </location>
</feature>
<dbReference type="AlphaFoldDB" id="A0A392Q6U7"/>
<evidence type="ECO:0000313" key="1">
    <source>
        <dbReference type="EMBL" id="MCI19858.1"/>
    </source>
</evidence>
<comment type="caution">
    <text evidence="1">The sequence shown here is derived from an EMBL/GenBank/DDBJ whole genome shotgun (WGS) entry which is preliminary data.</text>
</comment>
<name>A0A392Q6U7_9FABA</name>
<keyword evidence="2" id="KW-1185">Reference proteome</keyword>
<evidence type="ECO:0000313" key="2">
    <source>
        <dbReference type="Proteomes" id="UP000265520"/>
    </source>
</evidence>
<organism evidence="1 2">
    <name type="scientific">Trifolium medium</name>
    <dbReference type="NCBI Taxonomy" id="97028"/>
    <lineage>
        <taxon>Eukaryota</taxon>
        <taxon>Viridiplantae</taxon>
        <taxon>Streptophyta</taxon>
        <taxon>Embryophyta</taxon>
        <taxon>Tracheophyta</taxon>
        <taxon>Spermatophyta</taxon>
        <taxon>Magnoliopsida</taxon>
        <taxon>eudicotyledons</taxon>
        <taxon>Gunneridae</taxon>
        <taxon>Pentapetalae</taxon>
        <taxon>rosids</taxon>
        <taxon>fabids</taxon>
        <taxon>Fabales</taxon>
        <taxon>Fabaceae</taxon>
        <taxon>Papilionoideae</taxon>
        <taxon>50 kb inversion clade</taxon>
        <taxon>NPAAA clade</taxon>
        <taxon>Hologalegina</taxon>
        <taxon>IRL clade</taxon>
        <taxon>Trifolieae</taxon>
        <taxon>Trifolium</taxon>
    </lineage>
</organism>